<sequence length="107" mass="11349">MSSSLSGSSSAVAVMMRPRGIRHRLCGVVPALRRVTAIAPDDSIDGVGDHLRRFLQQHVPSPAICTKVAPPIPAARSRACDGGVNKSASPATTMHFAVMPARVEYWS</sequence>
<reference evidence="1" key="1">
    <citation type="submission" date="2014-01" db="EMBL/GenBank/DDBJ databases">
        <authorList>
            <person name="Brown-Elliot B."/>
            <person name="Wallace R."/>
            <person name="Lenaerts A."/>
            <person name="Ordway D."/>
            <person name="DeGroote M.A."/>
            <person name="Parker T."/>
            <person name="Sizemore C."/>
            <person name="Tallon L.J."/>
            <person name="Sadzewicz L.K."/>
            <person name="Sengamalay N."/>
            <person name="Fraser C.M."/>
            <person name="Hine E."/>
            <person name="Shefchek K.A."/>
            <person name="Das S.P."/>
            <person name="Tettelin H."/>
        </authorList>
    </citation>
    <scope>NUCLEOTIDE SEQUENCE [LARGE SCALE GENOMIC DNA]</scope>
    <source>
        <strain evidence="1">4042</strain>
    </source>
</reference>
<name>X8DBI6_MYCXE</name>
<gene>
    <name evidence="1" type="ORF">I553_10718</name>
</gene>
<accession>X8DBI6</accession>
<comment type="caution">
    <text evidence="1">The sequence shown here is derived from an EMBL/GenBank/DDBJ whole genome shotgun (WGS) entry which is preliminary data.</text>
</comment>
<organism evidence="1">
    <name type="scientific">Mycobacterium xenopi 4042</name>
    <dbReference type="NCBI Taxonomy" id="1299334"/>
    <lineage>
        <taxon>Bacteria</taxon>
        <taxon>Bacillati</taxon>
        <taxon>Actinomycetota</taxon>
        <taxon>Actinomycetes</taxon>
        <taxon>Mycobacteriales</taxon>
        <taxon>Mycobacteriaceae</taxon>
        <taxon>Mycobacterium</taxon>
    </lineage>
</organism>
<protein>
    <submittedName>
        <fullName evidence="1">Uncharacterized protein</fullName>
    </submittedName>
</protein>
<dbReference type="AlphaFoldDB" id="X8DBI6"/>
<evidence type="ECO:0000313" key="1">
    <source>
        <dbReference type="EMBL" id="EUA65421.1"/>
    </source>
</evidence>
<dbReference type="EMBL" id="JAOB01000027">
    <property type="protein sequence ID" value="EUA65421.1"/>
    <property type="molecule type" value="Genomic_DNA"/>
</dbReference>
<proteinExistence type="predicted"/>